<reference evidence="2" key="1">
    <citation type="journal article" date="2021" name="Sci. Adv.">
        <title>The American lobster genome reveals insights on longevity, neural, and immune adaptations.</title>
        <authorList>
            <person name="Polinski J.M."/>
            <person name="Zimin A.V."/>
            <person name="Clark K.F."/>
            <person name="Kohn A.B."/>
            <person name="Sadowski N."/>
            <person name="Timp W."/>
            <person name="Ptitsyn A."/>
            <person name="Khanna P."/>
            <person name="Romanova D.Y."/>
            <person name="Williams P."/>
            <person name="Greenwood S.J."/>
            <person name="Moroz L.L."/>
            <person name="Walt D.R."/>
            <person name="Bodnar A.G."/>
        </authorList>
    </citation>
    <scope>NUCLEOTIDE SEQUENCE</scope>
    <source>
        <strain evidence="2">GMGI-L3</strain>
    </source>
</reference>
<dbReference type="AlphaFoldDB" id="A0A8J5MMI1"/>
<proteinExistence type="predicted"/>
<gene>
    <name evidence="2" type="ORF">Hamer_G006607</name>
</gene>
<dbReference type="Proteomes" id="UP000747542">
    <property type="component" value="Unassembled WGS sequence"/>
</dbReference>
<protein>
    <recommendedName>
        <fullName evidence="4">Secreted protein</fullName>
    </recommendedName>
</protein>
<keyword evidence="1" id="KW-0732">Signal</keyword>
<feature type="signal peptide" evidence="1">
    <location>
        <begin position="1"/>
        <end position="19"/>
    </location>
</feature>
<accession>A0A8J5MMI1</accession>
<name>A0A8J5MMI1_HOMAM</name>
<evidence type="ECO:0000256" key="1">
    <source>
        <dbReference type="SAM" id="SignalP"/>
    </source>
</evidence>
<dbReference type="EMBL" id="JAHLQT010039062">
    <property type="protein sequence ID" value="KAG7156622.1"/>
    <property type="molecule type" value="Genomic_DNA"/>
</dbReference>
<evidence type="ECO:0000313" key="3">
    <source>
        <dbReference type="Proteomes" id="UP000747542"/>
    </source>
</evidence>
<keyword evidence="3" id="KW-1185">Reference proteome</keyword>
<evidence type="ECO:0000313" key="2">
    <source>
        <dbReference type="EMBL" id="KAG7156622.1"/>
    </source>
</evidence>
<comment type="caution">
    <text evidence="2">The sequence shown here is derived from an EMBL/GenBank/DDBJ whole genome shotgun (WGS) entry which is preliminary data.</text>
</comment>
<sequence>MNVKIVCFCIGLCVVVSSAVPVAQLTSVEGGDVEKPVDRLDCPALASPPTDVRILTCQRCVVGSTSPPVMTLSS</sequence>
<evidence type="ECO:0008006" key="4">
    <source>
        <dbReference type="Google" id="ProtNLM"/>
    </source>
</evidence>
<organism evidence="2 3">
    <name type="scientific">Homarus americanus</name>
    <name type="common">American lobster</name>
    <dbReference type="NCBI Taxonomy" id="6706"/>
    <lineage>
        <taxon>Eukaryota</taxon>
        <taxon>Metazoa</taxon>
        <taxon>Ecdysozoa</taxon>
        <taxon>Arthropoda</taxon>
        <taxon>Crustacea</taxon>
        <taxon>Multicrustacea</taxon>
        <taxon>Malacostraca</taxon>
        <taxon>Eumalacostraca</taxon>
        <taxon>Eucarida</taxon>
        <taxon>Decapoda</taxon>
        <taxon>Pleocyemata</taxon>
        <taxon>Astacidea</taxon>
        <taxon>Nephropoidea</taxon>
        <taxon>Nephropidae</taxon>
        <taxon>Homarus</taxon>
    </lineage>
</organism>
<feature type="chain" id="PRO_5035317898" description="Secreted protein" evidence="1">
    <location>
        <begin position="20"/>
        <end position="74"/>
    </location>
</feature>